<sequence length="152" mass="17360">MSQNMISNAAVEKISQQELHHLITVSTGFIDAYIIDCHDREAMLLPQNIVLSALDSATQVPHVEWHELKLPVYAVNDPERKTGVALVIEGDEINQRFALMCNEMPRTIRLRISELIDEERPANDPTIFQYVRMADQSFHIPNLVNIQNTLKL</sequence>
<gene>
    <name evidence="1" type="ORF">GA0116959_101156</name>
</gene>
<evidence type="ECO:0000313" key="1">
    <source>
        <dbReference type="EMBL" id="SCC70814.1"/>
    </source>
</evidence>
<reference evidence="1 2" key="1">
    <citation type="submission" date="2016-08" db="EMBL/GenBank/DDBJ databases">
        <authorList>
            <person name="Seilhamer J.J."/>
        </authorList>
    </citation>
    <scope>NUCLEOTIDE SEQUENCE [LARGE SCALE GENOMIC DNA]</scope>
    <source>
        <strain evidence="1 2">ANC 4874</strain>
    </source>
</reference>
<dbReference type="OrthoDB" id="6703403at2"/>
<proteinExistence type="predicted"/>
<accession>A0A1C4GRP1</accession>
<evidence type="ECO:0008006" key="3">
    <source>
        <dbReference type="Google" id="ProtNLM"/>
    </source>
</evidence>
<name>A0A1C4GRP1_9GAMM</name>
<dbReference type="Proteomes" id="UP000243661">
    <property type="component" value="Unassembled WGS sequence"/>
</dbReference>
<dbReference type="EMBL" id="FMBK01000001">
    <property type="protein sequence ID" value="SCC70814.1"/>
    <property type="molecule type" value="Genomic_DNA"/>
</dbReference>
<dbReference type="RefSeq" id="WP_053578501.1">
    <property type="nucleotide sequence ID" value="NZ_FMBK01000001.1"/>
</dbReference>
<dbReference type="AlphaFoldDB" id="A0A1C4GRP1"/>
<evidence type="ECO:0000313" key="2">
    <source>
        <dbReference type="Proteomes" id="UP000243661"/>
    </source>
</evidence>
<organism evidence="1 2">
    <name type="scientific">Acinetobacter albensis</name>
    <dbReference type="NCBI Taxonomy" id="1673609"/>
    <lineage>
        <taxon>Bacteria</taxon>
        <taxon>Pseudomonadati</taxon>
        <taxon>Pseudomonadota</taxon>
        <taxon>Gammaproteobacteria</taxon>
        <taxon>Moraxellales</taxon>
        <taxon>Moraxellaceae</taxon>
        <taxon>Acinetobacter</taxon>
    </lineage>
</organism>
<protein>
    <recommendedName>
        <fullName evidence="3">CheW-like domain-containing protein</fullName>
    </recommendedName>
</protein>